<accession>A0A385SPS0</accession>
<evidence type="ECO:0000313" key="5">
    <source>
        <dbReference type="Proteomes" id="UP000266183"/>
    </source>
</evidence>
<dbReference type="Gene3D" id="3.55.50.30">
    <property type="match status" value="1"/>
</dbReference>
<dbReference type="InterPro" id="IPR006860">
    <property type="entry name" value="FecR"/>
</dbReference>
<dbReference type="Gene3D" id="2.60.120.1440">
    <property type="match status" value="1"/>
</dbReference>
<keyword evidence="5" id="KW-1185">Reference proteome</keyword>
<organism evidence="4 5">
    <name type="scientific">Chryseolinea soli</name>
    <dbReference type="NCBI Taxonomy" id="2321403"/>
    <lineage>
        <taxon>Bacteria</taxon>
        <taxon>Pseudomonadati</taxon>
        <taxon>Bacteroidota</taxon>
        <taxon>Cytophagia</taxon>
        <taxon>Cytophagales</taxon>
        <taxon>Fulvivirgaceae</taxon>
        <taxon>Chryseolinea</taxon>
    </lineage>
</organism>
<dbReference type="InterPro" id="IPR032508">
    <property type="entry name" value="FecR_C"/>
</dbReference>
<dbReference type="EMBL" id="CP032382">
    <property type="protein sequence ID" value="AYB30958.1"/>
    <property type="molecule type" value="Genomic_DNA"/>
</dbReference>
<dbReference type="InterPro" id="IPR012373">
    <property type="entry name" value="Ferrdict_sens_TM"/>
</dbReference>
<evidence type="ECO:0000259" key="3">
    <source>
        <dbReference type="Pfam" id="PF16344"/>
    </source>
</evidence>
<dbReference type="PANTHER" id="PTHR30273">
    <property type="entry name" value="PERIPLASMIC SIGNAL SENSOR AND SIGMA FACTOR ACTIVATOR FECR-RELATED"/>
    <property type="match status" value="1"/>
</dbReference>
<sequence>MDEEIMMKYLQGECSPEEETLFLEWLQQSPENKKRFFEYKALWNYRRVKHFGTGDQLNKATIDLHRNIHLAESRRRKQVYLRLARYAAIFIFALALPALYTTYHHLYTAPGLITVSIAQTDSSKFVTLSDGSRVWLNSNSSITYPEKFSSVERIVQFTGEGYFEVAHDSLHPFKVQTDNVQVRVLGTSFNVRSYASDRKTETTLVEGKVVIQNKQGNNLAVLTPGQMGEYDKTSQYLSVKAVDTEHYTAWRYGLVSLTNVTLGDITQKLSELYQVHFTINDPKAKQTSYNFSFRKGQSIDKVLEMLGFIAPIRYTVQGKEISITVL</sequence>
<gene>
    <name evidence="4" type="ORF">D4L85_10370</name>
</gene>
<feature type="domain" description="Protein FecR C-terminal" evidence="3">
    <location>
        <begin position="257"/>
        <end position="323"/>
    </location>
</feature>
<evidence type="ECO:0000313" key="4">
    <source>
        <dbReference type="EMBL" id="AYB30958.1"/>
    </source>
</evidence>
<protein>
    <submittedName>
        <fullName evidence="4">FecR family protein</fullName>
    </submittedName>
</protein>
<dbReference type="KEGG" id="chk:D4L85_10370"/>
<reference evidence="5" key="1">
    <citation type="submission" date="2018-09" db="EMBL/GenBank/DDBJ databases">
        <title>Chryseolinea sp. KIS68-18 isolated from soil.</title>
        <authorList>
            <person name="Weon H.-Y."/>
            <person name="Kwon S.-W."/>
            <person name="Lee S.A."/>
        </authorList>
    </citation>
    <scope>NUCLEOTIDE SEQUENCE [LARGE SCALE GENOMIC DNA]</scope>
    <source>
        <strain evidence="5">KIS68-18</strain>
    </source>
</reference>
<feature type="domain" description="FecR protein" evidence="2">
    <location>
        <begin position="119"/>
        <end position="209"/>
    </location>
</feature>
<dbReference type="Pfam" id="PF16344">
    <property type="entry name" value="FecR_C"/>
    <property type="match status" value="1"/>
</dbReference>
<keyword evidence="1" id="KW-0472">Membrane</keyword>
<dbReference type="OrthoDB" id="1099916at2"/>
<keyword evidence="1" id="KW-1133">Transmembrane helix</keyword>
<evidence type="ECO:0000256" key="1">
    <source>
        <dbReference type="SAM" id="Phobius"/>
    </source>
</evidence>
<dbReference type="AlphaFoldDB" id="A0A385SPS0"/>
<keyword evidence="1" id="KW-0812">Transmembrane</keyword>
<dbReference type="Pfam" id="PF04773">
    <property type="entry name" value="FecR"/>
    <property type="match status" value="1"/>
</dbReference>
<evidence type="ECO:0000259" key="2">
    <source>
        <dbReference type="Pfam" id="PF04773"/>
    </source>
</evidence>
<dbReference type="RefSeq" id="WP_119754252.1">
    <property type="nucleotide sequence ID" value="NZ_CP032382.1"/>
</dbReference>
<dbReference type="GO" id="GO:0016989">
    <property type="term" value="F:sigma factor antagonist activity"/>
    <property type="evidence" value="ECO:0007669"/>
    <property type="project" value="TreeGrafter"/>
</dbReference>
<dbReference type="PANTHER" id="PTHR30273:SF2">
    <property type="entry name" value="PROTEIN FECR"/>
    <property type="match status" value="1"/>
</dbReference>
<dbReference type="Proteomes" id="UP000266183">
    <property type="component" value="Chromosome"/>
</dbReference>
<feature type="transmembrane region" description="Helical" evidence="1">
    <location>
        <begin position="83"/>
        <end position="103"/>
    </location>
</feature>
<name>A0A385SPS0_9BACT</name>
<dbReference type="PIRSF" id="PIRSF018266">
    <property type="entry name" value="FecR"/>
    <property type="match status" value="1"/>
</dbReference>
<dbReference type="FunFam" id="2.60.120.1440:FF:000001">
    <property type="entry name" value="Putative anti-sigma factor"/>
    <property type="match status" value="1"/>
</dbReference>
<proteinExistence type="predicted"/>